<evidence type="ECO:0000256" key="1">
    <source>
        <dbReference type="SAM" id="Phobius"/>
    </source>
</evidence>
<sequence>MNIWKIAFFSLLGLIVAGVIALVLYINSPKDSEPLPSYVQSSSGSVLSIKATKKDLESLANTYIQKAMKGEPLPVTMIIKEDVILFSKLTVFGFTLPVIMHFDPVVLEDGNLLLKQSSLEIGDFNFPPSTVLEILRDTIDLPEWMVVRAKEEEIFINLSELPVSGNILIKAKSFNLKEDNIELEVTIPNQ</sequence>
<comment type="caution">
    <text evidence="2">The sequence shown here is derived from an EMBL/GenBank/DDBJ whole genome shotgun (WGS) entry which is preliminary data.</text>
</comment>
<dbReference type="RefSeq" id="WP_283731953.1">
    <property type="nucleotide sequence ID" value="NZ_CP125968.1"/>
</dbReference>
<keyword evidence="3" id="KW-1185">Reference proteome</keyword>
<accession>A0AAW9A3L0</accession>
<reference evidence="2 3" key="1">
    <citation type="submission" date="2023-06" db="EMBL/GenBank/DDBJ databases">
        <title>Sporosarcina sp. nov., isolated from Korean traditional fermented seafood 'Jeotgal'.</title>
        <authorList>
            <person name="Yang A.I."/>
            <person name="Shin N.-R."/>
        </authorList>
    </citation>
    <scope>NUCLEOTIDE SEQUENCE [LARGE SCALE GENOMIC DNA]</scope>
    <source>
        <strain evidence="2 3">KCTC43456</strain>
    </source>
</reference>
<keyword evidence="1" id="KW-0812">Transmembrane</keyword>
<evidence type="ECO:0000313" key="2">
    <source>
        <dbReference type="EMBL" id="MDW0115422.1"/>
    </source>
</evidence>
<gene>
    <name evidence="2" type="ORF">QTL97_00520</name>
</gene>
<dbReference type="Pfam" id="PF09911">
    <property type="entry name" value="DUF2140"/>
    <property type="match status" value="1"/>
</dbReference>
<organism evidence="2 3">
    <name type="scientific">Sporosarcina thermotolerans</name>
    <dbReference type="NCBI Taxonomy" id="633404"/>
    <lineage>
        <taxon>Bacteria</taxon>
        <taxon>Bacillati</taxon>
        <taxon>Bacillota</taxon>
        <taxon>Bacilli</taxon>
        <taxon>Bacillales</taxon>
        <taxon>Caryophanaceae</taxon>
        <taxon>Sporosarcina</taxon>
    </lineage>
</organism>
<feature type="transmembrane region" description="Helical" evidence="1">
    <location>
        <begin position="6"/>
        <end position="26"/>
    </location>
</feature>
<evidence type="ECO:0000313" key="3">
    <source>
        <dbReference type="Proteomes" id="UP001271648"/>
    </source>
</evidence>
<keyword evidence="1" id="KW-1133">Transmembrane helix</keyword>
<protein>
    <submittedName>
        <fullName evidence="2">YpmS family protein</fullName>
    </submittedName>
</protein>
<dbReference type="AlphaFoldDB" id="A0AAW9A3L0"/>
<dbReference type="Proteomes" id="UP001271648">
    <property type="component" value="Unassembled WGS sequence"/>
</dbReference>
<proteinExistence type="predicted"/>
<dbReference type="InterPro" id="IPR018672">
    <property type="entry name" value="DUF2140"/>
</dbReference>
<dbReference type="EMBL" id="JAUBDJ010000001">
    <property type="protein sequence ID" value="MDW0115422.1"/>
    <property type="molecule type" value="Genomic_DNA"/>
</dbReference>
<name>A0AAW9A3L0_9BACL</name>
<keyword evidence="1" id="KW-0472">Membrane</keyword>